<dbReference type="Pfam" id="PF22913">
    <property type="entry name" value="NBAS_11th"/>
    <property type="match status" value="1"/>
</dbReference>
<proteinExistence type="predicted"/>
<name>A0AAV4SEB0_CAEEX</name>
<comment type="caution">
    <text evidence="2">The sequence shown here is derived from an EMBL/GenBank/DDBJ whole genome shotgun (WGS) entry which is preliminary data.</text>
</comment>
<evidence type="ECO:0000259" key="1">
    <source>
        <dbReference type="Pfam" id="PF22913"/>
    </source>
</evidence>
<gene>
    <name evidence="2" type="primary">NBAS_2</name>
    <name evidence="2" type="ORF">CEXT_269501</name>
</gene>
<reference evidence="2 3" key="1">
    <citation type="submission" date="2021-06" db="EMBL/GenBank/DDBJ databases">
        <title>Caerostris extrusa draft genome.</title>
        <authorList>
            <person name="Kono N."/>
            <person name="Arakawa K."/>
        </authorList>
    </citation>
    <scope>NUCLEOTIDE SEQUENCE [LARGE SCALE GENOMIC DNA]</scope>
</reference>
<dbReference type="EMBL" id="BPLR01009356">
    <property type="protein sequence ID" value="GIY31314.1"/>
    <property type="molecule type" value="Genomic_DNA"/>
</dbReference>
<evidence type="ECO:0000313" key="2">
    <source>
        <dbReference type="EMBL" id="GIY31314.1"/>
    </source>
</evidence>
<feature type="domain" description="NBAS subunit of NRZ tethering complex C-terminal" evidence="1">
    <location>
        <begin position="160"/>
        <end position="240"/>
    </location>
</feature>
<dbReference type="InterPro" id="IPR054751">
    <property type="entry name" value="NBAS_C"/>
</dbReference>
<dbReference type="AlphaFoldDB" id="A0AAV4SEB0"/>
<accession>A0AAV4SEB0</accession>
<protein>
    <submittedName>
        <fullName evidence="2">Neuroblastoma-amplified sequence</fullName>
    </submittedName>
</protein>
<dbReference type="Proteomes" id="UP001054945">
    <property type="component" value="Unassembled WGS sequence"/>
</dbReference>
<evidence type="ECO:0000313" key="3">
    <source>
        <dbReference type="Proteomes" id="UP001054945"/>
    </source>
</evidence>
<keyword evidence="3" id="KW-1185">Reference proteome</keyword>
<organism evidence="2 3">
    <name type="scientific">Caerostris extrusa</name>
    <name type="common">Bark spider</name>
    <name type="synonym">Caerostris bankana</name>
    <dbReference type="NCBI Taxonomy" id="172846"/>
    <lineage>
        <taxon>Eukaryota</taxon>
        <taxon>Metazoa</taxon>
        <taxon>Ecdysozoa</taxon>
        <taxon>Arthropoda</taxon>
        <taxon>Chelicerata</taxon>
        <taxon>Arachnida</taxon>
        <taxon>Araneae</taxon>
        <taxon>Araneomorphae</taxon>
        <taxon>Entelegynae</taxon>
        <taxon>Araneoidea</taxon>
        <taxon>Araneidae</taxon>
        <taxon>Caerostris</taxon>
    </lineage>
</organism>
<sequence>MSPDSSKLYLTDILNDSNVHMFAKVASDIPKSNSSNAKVPITKTEWIHRYESCSNTLQRLDPIDILDLVDSITFSERALEKMNIDCRSDIVKRIIKFCRGRSSIHKSNILLSTEWSEVATTLNALHLHLQRLEDETLVQLRESFDPKIKDYCKEFDLSKSDIEKLHNLLARIVLEGPDLELLKTFISCCPPEIDWEPSDAYMKAINVICEQIKHNQNFFTCFKEVAPIHALEAILHDMTKTTVCIA</sequence>